<gene>
    <name evidence="1" type="ORF">PIB30_046406</name>
</gene>
<evidence type="ECO:0000313" key="1">
    <source>
        <dbReference type="EMBL" id="MED6147714.1"/>
    </source>
</evidence>
<dbReference type="Proteomes" id="UP001341840">
    <property type="component" value="Unassembled WGS sequence"/>
</dbReference>
<reference evidence="1 2" key="1">
    <citation type="journal article" date="2023" name="Plants (Basel)">
        <title>Bridging the Gap: Combining Genomics and Transcriptomics Approaches to Understand Stylosanthes scabra, an Orphan Legume from the Brazilian Caatinga.</title>
        <authorList>
            <person name="Ferreira-Neto J.R.C."/>
            <person name="da Silva M.D."/>
            <person name="Binneck E."/>
            <person name="de Melo N.F."/>
            <person name="da Silva R.H."/>
            <person name="de Melo A.L.T.M."/>
            <person name="Pandolfi V."/>
            <person name="Bustamante F.O."/>
            <person name="Brasileiro-Vidal A.C."/>
            <person name="Benko-Iseppon A.M."/>
        </authorList>
    </citation>
    <scope>NUCLEOTIDE SEQUENCE [LARGE SCALE GENOMIC DNA]</scope>
    <source>
        <tissue evidence="1">Leaves</tissue>
    </source>
</reference>
<organism evidence="1 2">
    <name type="scientific">Stylosanthes scabra</name>
    <dbReference type="NCBI Taxonomy" id="79078"/>
    <lineage>
        <taxon>Eukaryota</taxon>
        <taxon>Viridiplantae</taxon>
        <taxon>Streptophyta</taxon>
        <taxon>Embryophyta</taxon>
        <taxon>Tracheophyta</taxon>
        <taxon>Spermatophyta</taxon>
        <taxon>Magnoliopsida</taxon>
        <taxon>eudicotyledons</taxon>
        <taxon>Gunneridae</taxon>
        <taxon>Pentapetalae</taxon>
        <taxon>rosids</taxon>
        <taxon>fabids</taxon>
        <taxon>Fabales</taxon>
        <taxon>Fabaceae</taxon>
        <taxon>Papilionoideae</taxon>
        <taxon>50 kb inversion clade</taxon>
        <taxon>dalbergioids sensu lato</taxon>
        <taxon>Dalbergieae</taxon>
        <taxon>Pterocarpus clade</taxon>
        <taxon>Stylosanthes</taxon>
    </lineage>
</organism>
<comment type="caution">
    <text evidence="1">The sequence shown here is derived from an EMBL/GenBank/DDBJ whole genome shotgun (WGS) entry which is preliminary data.</text>
</comment>
<proteinExistence type="predicted"/>
<keyword evidence="2" id="KW-1185">Reference proteome</keyword>
<protein>
    <submittedName>
        <fullName evidence="1">Uncharacterized protein</fullName>
    </submittedName>
</protein>
<sequence>MQCGVVAPFCFRDIPFEHSYLAVVGDELHGEDRGGNDGSRSTRWILAAVSDFVDLGSCSLELCSVASWHLSASEMSPLSTPTSPLSVTNFMVKIEVAMMAPTLFRAGLPMIALYAEL</sequence>
<accession>A0ABU6TG50</accession>
<dbReference type="EMBL" id="JASCZI010090910">
    <property type="protein sequence ID" value="MED6147714.1"/>
    <property type="molecule type" value="Genomic_DNA"/>
</dbReference>
<evidence type="ECO:0000313" key="2">
    <source>
        <dbReference type="Proteomes" id="UP001341840"/>
    </source>
</evidence>
<name>A0ABU6TG50_9FABA</name>